<keyword evidence="3" id="KW-0648">Protein biosynthesis</keyword>
<evidence type="ECO:0000256" key="3">
    <source>
        <dbReference type="ARBA" id="ARBA00022917"/>
    </source>
</evidence>
<name>A0A835I7Z2_9MAGN</name>
<evidence type="ECO:0000313" key="6">
    <source>
        <dbReference type="EMBL" id="KAF9612049.1"/>
    </source>
</evidence>
<gene>
    <name evidence="6" type="ORF">IFM89_037968</name>
</gene>
<reference evidence="6 7" key="1">
    <citation type="submission" date="2020-10" db="EMBL/GenBank/DDBJ databases">
        <title>The Coptis chinensis genome and diversification of protoberbering-type alkaloids.</title>
        <authorList>
            <person name="Wang B."/>
            <person name="Shu S."/>
            <person name="Song C."/>
            <person name="Liu Y."/>
        </authorList>
    </citation>
    <scope>NUCLEOTIDE SEQUENCE [LARGE SCALE GENOMIC DNA]</scope>
    <source>
        <strain evidence="6">HL-2020</strain>
        <tissue evidence="6">Leaf</tissue>
    </source>
</reference>
<evidence type="ECO:0000256" key="4">
    <source>
        <dbReference type="SAM" id="MobiDB-lite"/>
    </source>
</evidence>
<dbReference type="PANTHER" id="PTHR42908:SF10">
    <property type="entry name" value="EUKARYOTIC TRANSLATION ELONGATION FACTOR 2"/>
    <property type="match status" value="1"/>
</dbReference>
<dbReference type="SUPFAM" id="SSF54211">
    <property type="entry name" value="Ribosomal protein S5 domain 2-like"/>
    <property type="match status" value="1"/>
</dbReference>
<sequence length="243" mass="26832">NQNYSIFSIFLTWLPCSTNLSTTKTSPSLRYRKPSRLSLVRGTFRAQASNISIGSGGFDGREENNNQKGTLPAKDISKPEKPLIQVPYFVSIVIVLLGCALAFSLIAFAKGSPSSILKAIAKSGFTAAFTLIFVSEIGDKTFFIAALLPTQTLIYIFMDFSFNNLTGQIPSSLFNLNSLSYLRRVIYLKNMRGICFEVCDVMLHADAIHRGGGQVIPTTRRVIFASQITAKPRLLEPVYMVEI</sequence>
<feature type="transmembrane region" description="Helical" evidence="5">
    <location>
        <begin position="86"/>
        <end position="109"/>
    </location>
</feature>
<keyword evidence="5" id="KW-0472">Membrane</keyword>
<dbReference type="Proteomes" id="UP000631114">
    <property type="component" value="Unassembled WGS sequence"/>
</dbReference>
<feature type="region of interest" description="Disordered" evidence="4">
    <location>
        <begin position="54"/>
        <end position="74"/>
    </location>
</feature>
<organism evidence="6 7">
    <name type="scientific">Coptis chinensis</name>
    <dbReference type="NCBI Taxonomy" id="261450"/>
    <lineage>
        <taxon>Eukaryota</taxon>
        <taxon>Viridiplantae</taxon>
        <taxon>Streptophyta</taxon>
        <taxon>Embryophyta</taxon>
        <taxon>Tracheophyta</taxon>
        <taxon>Spermatophyta</taxon>
        <taxon>Magnoliopsida</taxon>
        <taxon>Ranunculales</taxon>
        <taxon>Ranunculaceae</taxon>
        <taxon>Coptidoideae</taxon>
        <taxon>Coptis</taxon>
    </lineage>
</organism>
<evidence type="ECO:0000256" key="5">
    <source>
        <dbReference type="SAM" id="Phobius"/>
    </source>
</evidence>
<keyword evidence="5" id="KW-1133">Transmembrane helix</keyword>
<keyword evidence="5" id="KW-0812">Transmembrane</keyword>
<keyword evidence="1" id="KW-0963">Cytoplasm</keyword>
<proteinExistence type="predicted"/>
<dbReference type="GO" id="GO:0043022">
    <property type="term" value="F:ribosome binding"/>
    <property type="evidence" value="ECO:0007669"/>
    <property type="project" value="TreeGrafter"/>
</dbReference>
<dbReference type="GO" id="GO:1990904">
    <property type="term" value="C:ribonucleoprotein complex"/>
    <property type="evidence" value="ECO:0007669"/>
    <property type="project" value="TreeGrafter"/>
</dbReference>
<accession>A0A835I7Z2</accession>
<dbReference type="InterPro" id="IPR020568">
    <property type="entry name" value="Ribosomal_Su5_D2-typ_SF"/>
</dbReference>
<dbReference type="GO" id="GO:0003746">
    <property type="term" value="F:translation elongation factor activity"/>
    <property type="evidence" value="ECO:0007669"/>
    <property type="project" value="UniProtKB-KW"/>
</dbReference>
<dbReference type="EMBL" id="JADFTS010000004">
    <property type="protein sequence ID" value="KAF9612049.1"/>
    <property type="molecule type" value="Genomic_DNA"/>
</dbReference>
<dbReference type="InterPro" id="IPR049555">
    <property type="entry name" value="GDT1-like_CS"/>
</dbReference>
<evidence type="ECO:0008006" key="8">
    <source>
        <dbReference type="Google" id="ProtNLM"/>
    </source>
</evidence>
<dbReference type="OrthoDB" id="442680at2759"/>
<dbReference type="AlphaFoldDB" id="A0A835I7Z2"/>
<evidence type="ECO:0000256" key="2">
    <source>
        <dbReference type="ARBA" id="ARBA00022768"/>
    </source>
</evidence>
<evidence type="ECO:0000313" key="7">
    <source>
        <dbReference type="Proteomes" id="UP000631114"/>
    </source>
</evidence>
<evidence type="ECO:0000256" key="1">
    <source>
        <dbReference type="ARBA" id="ARBA00022490"/>
    </source>
</evidence>
<feature type="non-terminal residue" evidence="6">
    <location>
        <position position="243"/>
    </location>
</feature>
<keyword evidence="7" id="KW-1185">Reference proteome</keyword>
<protein>
    <recommendedName>
        <fullName evidence="8">GDT1 family protein</fullName>
    </recommendedName>
</protein>
<keyword evidence="2" id="KW-0251">Elongation factor</keyword>
<dbReference type="GO" id="GO:0005829">
    <property type="term" value="C:cytosol"/>
    <property type="evidence" value="ECO:0007669"/>
    <property type="project" value="TreeGrafter"/>
</dbReference>
<dbReference type="GO" id="GO:0003924">
    <property type="term" value="F:GTPase activity"/>
    <property type="evidence" value="ECO:0007669"/>
    <property type="project" value="TreeGrafter"/>
</dbReference>
<dbReference type="InterPro" id="IPR014721">
    <property type="entry name" value="Ribsml_uS5_D2-typ_fold_subgr"/>
</dbReference>
<dbReference type="PROSITE" id="PS01214">
    <property type="entry name" value="UPF0016"/>
    <property type="match status" value="1"/>
</dbReference>
<dbReference type="Gene3D" id="3.30.230.10">
    <property type="match status" value="1"/>
</dbReference>
<comment type="caution">
    <text evidence="6">The sequence shown here is derived from an EMBL/GenBank/DDBJ whole genome shotgun (WGS) entry which is preliminary data.</text>
</comment>
<dbReference type="PANTHER" id="PTHR42908">
    <property type="entry name" value="TRANSLATION ELONGATION FACTOR-RELATED"/>
    <property type="match status" value="1"/>
</dbReference>